<proteinExistence type="predicted"/>
<dbReference type="PATRIC" id="fig|1341157.4.peg.2184"/>
<evidence type="ECO:0000313" key="1">
    <source>
        <dbReference type="EMBL" id="EWM52732.1"/>
    </source>
</evidence>
<evidence type="ECO:0000313" key="2">
    <source>
        <dbReference type="Proteomes" id="UP000019365"/>
    </source>
</evidence>
<comment type="caution">
    <text evidence="1">The sequence shown here is derived from an EMBL/GenBank/DDBJ whole genome shotgun (WGS) entry which is preliminary data.</text>
</comment>
<gene>
    <name evidence="1" type="ORF">RF007C_13945</name>
</gene>
<dbReference type="RefSeq" id="WP_037299820.1">
    <property type="nucleotide sequence ID" value="NZ_ATAX01000028.1"/>
</dbReference>
<keyword evidence="2" id="KW-1185">Reference proteome</keyword>
<dbReference type="InterPro" id="IPR025368">
    <property type="entry name" value="DUF4272"/>
</dbReference>
<dbReference type="EMBL" id="ATAX01000028">
    <property type="protein sequence ID" value="EWM52732.1"/>
    <property type="molecule type" value="Genomic_DNA"/>
</dbReference>
<protein>
    <recommendedName>
        <fullName evidence="3">DUF4272 domain-containing protein</fullName>
    </recommendedName>
</protein>
<dbReference type="Pfam" id="PF14094">
    <property type="entry name" value="DUF4272"/>
    <property type="match status" value="1"/>
</dbReference>
<dbReference type="Proteomes" id="UP000019365">
    <property type="component" value="Unassembled WGS sequence"/>
</dbReference>
<name>W7UWK4_RUMFL</name>
<accession>W7UWK4</accession>
<dbReference type="AlphaFoldDB" id="W7UWK4"/>
<organism evidence="1 2">
    <name type="scientific">Ruminococcus flavefaciens 007c</name>
    <dbReference type="NCBI Taxonomy" id="1341157"/>
    <lineage>
        <taxon>Bacteria</taxon>
        <taxon>Bacillati</taxon>
        <taxon>Bacillota</taxon>
        <taxon>Clostridia</taxon>
        <taxon>Eubacteriales</taxon>
        <taxon>Oscillospiraceae</taxon>
        <taxon>Ruminococcus</taxon>
    </lineage>
</organism>
<reference evidence="1 2" key="1">
    <citation type="journal article" date="2014" name="PLoS ONE">
        <title>Rumen cellulosomics: divergent fiber-degrading strategies revealed by comparative genome-wide analysis of six ruminococcal strains.</title>
        <authorList>
            <person name="Dassa B."/>
            <person name="Borovok I."/>
            <person name="Ruimy-Israeli V."/>
            <person name="Lamed R."/>
            <person name="Flint H.J."/>
            <person name="Duncan S.H."/>
            <person name="Henrissat B."/>
            <person name="Coutinho P."/>
            <person name="Morrison M."/>
            <person name="Mosoni P."/>
            <person name="Yeoman C.J."/>
            <person name="White B.A."/>
            <person name="Bayer E.A."/>
        </authorList>
    </citation>
    <scope>NUCLEOTIDE SEQUENCE [LARGE SCALE GENOMIC DNA]</scope>
    <source>
        <strain evidence="1 2">007c</strain>
    </source>
</reference>
<dbReference type="eggNOG" id="ENOG502ZC6N">
    <property type="taxonomic scope" value="Bacteria"/>
</dbReference>
<sequence length="218" mass="24796">MTPEKRKENSEKILAEKGISFLAGLPMTEPAGEITLKSFDAVCRRAVAALLCTQVAIELNEDHTEEAGRFFNLIKHFDVSDNLNAKESKLFNGEASRQDVIDIVWEYECCWALFWALGLVDDITDASSICDCIQSIRFVSQCEGLDDFKSRCSLRSADDILDMLDLYYRYHWAVVQHDNIDPACSAGDLNSEVVFERRRGLEWLISDTEDWHDISLDT</sequence>
<evidence type="ECO:0008006" key="3">
    <source>
        <dbReference type="Google" id="ProtNLM"/>
    </source>
</evidence>
<dbReference type="OrthoDB" id="4399984at2"/>